<keyword evidence="3" id="KW-1185">Reference proteome</keyword>
<dbReference type="EMBL" id="DF820456">
    <property type="protein sequence ID" value="GAK50840.1"/>
    <property type="molecule type" value="Genomic_DNA"/>
</dbReference>
<organism evidence="2">
    <name type="scientific">Candidatus Moduliflexus flocculans</name>
    <dbReference type="NCBI Taxonomy" id="1499966"/>
    <lineage>
        <taxon>Bacteria</taxon>
        <taxon>Candidatus Moduliflexota</taxon>
        <taxon>Candidatus Moduliflexia</taxon>
        <taxon>Candidatus Moduliflexales</taxon>
        <taxon>Candidatus Moduliflexaceae</taxon>
    </lineage>
</organism>
<dbReference type="Proteomes" id="UP000030700">
    <property type="component" value="Unassembled WGS sequence"/>
</dbReference>
<evidence type="ECO:0000313" key="2">
    <source>
        <dbReference type="EMBL" id="GAK50840.1"/>
    </source>
</evidence>
<keyword evidence="1" id="KW-1133">Transmembrane helix</keyword>
<gene>
    <name evidence="2" type="ORF">U14_02081</name>
</gene>
<evidence type="ECO:0000313" key="3">
    <source>
        <dbReference type="Proteomes" id="UP000030700"/>
    </source>
</evidence>
<reference evidence="2" key="1">
    <citation type="journal article" date="2015" name="PeerJ">
        <title>First genomic representation of candidate bacterial phylum KSB3 points to enhanced environmental sensing as a trigger of wastewater bulking.</title>
        <authorList>
            <person name="Sekiguchi Y."/>
            <person name="Ohashi A."/>
            <person name="Parks D.H."/>
            <person name="Yamauchi T."/>
            <person name="Tyson G.W."/>
            <person name="Hugenholtz P."/>
        </authorList>
    </citation>
    <scope>NUCLEOTIDE SEQUENCE [LARGE SCALE GENOMIC DNA]</scope>
</reference>
<sequence length="240" mass="25908">MWVMLFQLPIAGNYLNMIAAGVKSAGQKIRRTQGVKSVKKKLFSIMIAFASIAGFAMSAYALGETGTTVTYKVTTHSSAGDLVNYTSYNIAATEGGSYWLQRVTYMTPGANPLSITQTLLDRKTHAAKRYLMHRPANMDHPESVIDLPLAKMGKEEILPNPEAESASGTAQIATEAGTFTAQEVAADGATLWLSADAPVLGVVKVETKDWTMEIVKIENVSEDLFPNKPAPGGVVYMNEE</sequence>
<dbReference type="STRING" id="1499966.U14_02081"/>
<keyword evidence="1" id="KW-0812">Transmembrane</keyword>
<feature type="transmembrane region" description="Helical" evidence="1">
    <location>
        <begin position="42"/>
        <end position="62"/>
    </location>
</feature>
<keyword evidence="1" id="KW-0472">Membrane</keyword>
<dbReference type="AlphaFoldDB" id="A0A0S6VTH8"/>
<dbReference type="HOGENOM" id="CLU_1154612_0_0_0"/>
<name>A0A0S6VTH8_9BACT</name>
<evidence type="ECO:0000256" key="1">
    <source>
        <dbReference type="SAM" id="Phobius"/>
    </source>
</evidence>
<proteinExistence type="predicted"/>
<protein>
    <submittedName>
        <fullName evidence="2">Uncharacterized protein</fullName>
    </submittedName>
</protein>
<accession>A0A0S6VTH8</accession>
<feature type="transmembrane region" description="Helical" evidence="1">
    <location>
        <begin position="6"/>
        <end position="22"/>
    </location>
</feature>